<dbReference type="Gene3D" id="1.50.10.20">
    <property type="match status" value="1"/>
</dbReference>
<dbReference type="GO" id="GO:0016102">
    <property type="term" value="P:diterpenoid biosynthetic process"/>
    <property type="evidence" value="ECO:0007669"/>
    <property type="project" value="TreeGrafter"/>
</dbReference>
<dbReference type="PANTHER" id="PTHR31739:SF25">
    <property type="entry name" value="(E,E)-GERANYLLINALOOL SYNTHASE"/>
    <property type="match status" value="1"/>
</dbReference>
<comment type="caution">
    <text evidence="4">The sequence shown here is derived from an EMBL/GenBank/DDBJ whole genome shotgun (WGS) entry which is preliminary data.</text>
</comment>
<name>A0A3R7HAC5_9ACTN</name>
<dbReference type="InterPro" id="IPR032696">
    <property type="entry name" value="SQ_cyclase_C"/>
</dbReference>
<evidence type="ECO:0000313" key="5">
    <source>
        <dbReference type="Proteomes" id="UP000028058"/>
    </source>
</evidence>
<sequence length="541" mass="57872">MRSDLMRRASRAYGSQAVRLVTDIDRDPWGSVRASLYETARVVSLAPELPGHAPRLMWLLEQQMKDGSWGEGPAPYRLLPTLSAVEALLSAVRSETPSCTGREQLAASAAAGLAAVRNLPSASPWPDTAAIEILVPSLIAQINNHLGQHTIEVTPSLGPWSRGARLDVPHGFARRHEQVARRCQSEGVPLKLHHTFEGIFRHVPQGAVPAPDELLGSSPAATAAWLATTPPSGQSAKAVTELRTVARRYGGCFPEAAPLKAVERLWVPAALAGPGLPPACQATASTWAHDIYDVAGVRGAPGLMPDADDTAMAVLVSALTGEPCDPAPLSAFWTGTHYQCYVGEDTGSVTANAHTLQALSAYMRCRAAASAAHRPRAHQVREWLLEQQQSCGAWTDKWHASPYYATQRCVAALASHGGPCALDAVRSAASWVLASQHDDGTWGVWGGTAEETAYAVKILLTVVASHQPGYDRALEQAETVLEAAISTPDHRHPALWHDKTLYAPQAIVQAEVMAARAMLRTRRGAEPRTPAHERDAEGTAP</sequence>
<evidence type="ECO:0000256" key="1">
    <source>
        <dbReference type="ARBA" id="ARBA00022723"/>
    </source>
</evidence>
<feature type="region of interest" description="Disordered" evidence="2">
    <location>
        <begin position="521"/>
        <end position="541"/>
    </location>
</feature>
<dbReference type="InterPro" id="IPR050148">
    <property type="entry name" value="Terpene_synthase-like"/>
</dbReference>
<organism evidence="4 5">
    <name type="scientific">Streptomyces xinghaiensis</name>
    <dbReference type="NCBI Taxonomy" id="1038928"/>
    <lineage>
        <taxon>Bacteria</taxon>
        <taxon>Bacillati</taxon>
        <taxon>Actinomycetota</taxon>
        <taxon>Actinomycetes</taxon>
        <taxon>Kitasatosporales</taxon>
        <taxon>Streptomycetaceae</taxon>
        <taxon>Streptomyces</taxon>
    </lineage>
</organism>
<dbReference type="CDD" id="cd00688">
    <property type="entry name" value="ISOPREN_C2_like"/>
    <property type="match status" value="1"/>
</dbReference>
<proteinExistence type="predicted"/>
<protein>
    <submittedName>
        <fullName evidence="4">Prenyltransferase</fullName>
    </submittedName>
</protein>
<gene>
    <name evidence="4" type="ORF">SFRA_024450</name>
</gene>
<dbReference type="PANTHER" id="PTHR31739">
    <property type="entry name" value="ENT-COPALYL DIPHOSPHATE SYNTHASE, CHLOROPLASTIC"/>
    <property type="match status" value="1"/>
</dbReference>
<dbReference type="AlphaFoldDB" id="A0A3R7HAC5"/>
<dbReference type="SUPFAM" id="SSF48239">
    <property type="entry name" value="Terpenoid cyclases/Protein prenyltransferases"/>
    <property type="match status" value="1"/>
</dbReference>
<reference evidence="4 5" key="1">
    <citation type="journal article" date="2014" name="Genome Announc.">
        <title>Draft Genome Sequence of Streptomyces fradiae ATCC 19609, a Strain Highly Sensitive to Antibiotics.</title>
        <authorList>
            <person name="Bekker O.B."/>
            <person name="Klimina K.M."/>
            <person name="Vatlin A.A."/>
            <person name="Zakharevich N.V."/>
            <person name="Kasianov A.S."/>
            <person name="Danilenko V.N."/>
        </authorList>
    </citation>
    <scope>NUCLEOTIDE SEQUENCE [LARGE SCALE GENOMIC DNA]</scope>
    <source>
        <strain evidence="4 5">ATCC 19609</strain>
    </source>
</reference>
<accession>A0A3R7HAC5</accession>
<feature type="compositionally biased region" description="Basic and acidic residues" evidence="2">
    <location>
        <begin position="523"/>
        <end position="541"/>
    </location>
</feature>
<dbReference type="OrthoDB" id="9758578at2"/>
<feature type="domain" description="Squalene cyclase C-terminal" evidence="3">
    <location>
        <begin position="353"/>
        <end position="453"/>
    </location>
</feature>
<keyword evidence="1" id="KW-0479">Metal-binding</keyword>
<dbReference type="RefSeq" id="WP_050363539.1">
    <property type="nucleotide sequence ID" value="NZ_JNAD02000013.1"/>
</dbReference>
<dbReference type="GO" id="GO:0000287">
    <property type="term" value="F:magnesium ion binding"/>
    <property type="evidence" value="ECO:0007669"/>
    <property type="project" value="TreeGrafter"/>
</dbReference>
<evidence type="ECO:0000313" key="4">
    <source>
        <dbReference type="EMBL" id="RKM92549.1"/>
    </source>
</evidence>
<dbReference type="Pfam" id="PF13243">
    <property type="entry name" value="SQHop_cyclase_C"/>
    <property type="match status" value="1"/>
</dbReference>
<dbReference type="Proteomes" id="UP000028058">
    <property type="component" value="Unassembled WGS sequence"/>
</dbReference>
<dbReference type="GO" id="GO:0016740">
    <property type="term" value="F:transferase activity"/>
    <property type="evidence" value="ECO:0007669"/>
    <property type="project" value="UniProtKB-KW"/>
</dbReference>
<dbReference type="InterPro" id="IPR008930">
    <property type="entry name" value="Terpenoid_cyclase/PrenylTrfase"/>
</dbReference>
<dbReference type="GO" id="GO:0010333">
    <property type="term" value="F:terpene synthase activity"/>
    <property type="evidence" value="ECO:0007669"/>
    <property type="project" value="InterPro"/>
</dbReference>
<dbReference type="Gene3D" id="1.50.10.160">
    <property type="match status" value="1"/>
</dbReference>
<dbReference type="EMBL" id="JNAD02000013">
    <property type="protein sequence ID" value="RKM92549.1"/>
    <property type="molecule type" value="Genomic_DNA"/>
</dbReference>
<keyword evidence="5" id="KW-1185">Reference proteome</keyword>
<evidence type="ECO:0000256" key="2">
    <source>
        <dbReference type="SAM" id="MobiDB-lite"/>
    </source>
</evidence>
<evidence type="ECO:0000259" key="3">
    <source>
        <dbReference type="Pfam" id="PF13243"/>
    </source>
</evidence>